<dbReference type="Proteomes" id="UP001143910">
    <property type="component" value="Unassembled WGS sequence"/>
</dbReference>
<sequence length="413" mass="44190">MDFIVGTFNVPALYALRFEPGKETLQVNRIENAAGPHSWLSLSPDGTTLYCTTWSEPTSGIAAYRVERNGKGLTLLNQKNVAGRPGYVCCSDKCVYTVGGATGEVFAIGEGGIIGDLIQELNFSDKICARAASNGEEVPHGDFGGLRHGAHSCDLSPDGKLLYVADIGRNCVWVYEVTAMDDAAESTNGSSSCKTGLKLVEKSIAPRSNDGPRHACPHPNGNIVYSLQEHSNMVDAFRIQRDESGSVTGLKHCGGVSVLPPGKDCAEFWADEVRLSSGPDSSNPRYLFASTRGLHSSTKGYVSVFALREDGTFKDDAAIDIWMTPTSGGIANAIEPAPFQQSRHCSGIQYLSLTDSEHGLVMVLGFDGKHIREICRTILPGPKHLSKNGDAGVCQTITPPPEQTVQAATALWL</sequence>
<name>A0ACC1N9X6_9HYPO</name>
<organism evidence="1 2">
    <name type="scientific">Zarea fungicola</name>
    <dbReference type="NCBI Taxonomy" id="93591"/>
    <lineage>
        <taxon>Eukaryota</taxon>
        <taxon>Fungi</taxon>
        <taxon>Dikarya</taxon>
        <taxon>Ascomycota</taxon>
        <taxon>Pezizomycotina</taxon>
        <taxon>Sordariomycetes</taxon>
        <taxon>Hypocreomycetidae</taxon>
        <taxon>Hypocreales</taxon>
        <taxon>Cordycipitaceae</taxon>
        <taxon>Zarea</taxon>
    </lineage>
</organism>
<comment type="caution">
    <text evidence="1">The sequence shown here is derived from an EMBL/GenBank/DDBJ whole genome shotgun (WGS) entry which is preliminary data.</text>
</comment>
<protein>
    <submittedName>
        <fullName evidence="1">Uncharacterized protein</fullName>
    </submittedName>
</protein>
<proteinExistence type="predicted"/>
<keyword evidence="2" id="KW-1185">Reference proteome</keyword>
<gene>
    <name evidence="1" type="ORF">NQ176_g5398</name>
</gene>
<dbReference type="EMBL" id="JANJQO010000680">
    <property type="protein sequence ID" value="KAJ2975661.1"/>
    <property type="molecule type" value="Genomic_DNA"/>
</dbReference>
<evidence type="ECO:0000313" key="2">
    <source>
        <dbReference type="Proteomes" id="UP001143910"/>
    </source>
</evidence>
<accession>A0ACC1N9X6</accession>
<evidence type="ECO:0000313" key="1">
    <source>
        <dbReference type="EMBL" id="KAJ2975661.1"/>
    </source>
</evidence>
<reference evidence="1" key="1">
    <citation type="submission" date="2022-08" db="EMBL/GenBank/DDBJ databases">
        <title>Genome Sequence of Lecanicillium fungicola.</title>
        <authorList>
            <person name="Buettner E."/>
        </authorList>
    </citation>
    <scope>NUCLEOTIDE SEQUENCE</scope>
    <source>
        <strain evidence="1">Babe33</strain>
    </source>
</reference>